<dbReference type="STRING" id="37001.A0A1A9WAS2"/>
<dbReference type="Pfam" id="PF16015">
    <property type="entry name" value="Promethin"/>
    <property type="match status" value="1"/>
</dbReference>
<evidence type="ECO:0000256" key="1">
    <source>
        <dbReference type="SAM" id="MobiDB-lite"/>
    </source>
</evidence>
<reference evidence="3" key="2">
    <citation type="submission" date="2020-05" db="UniProtKB">
        <authorList>
            <consortium name="EnsemblMetazoa"/>
        </authorList>
    </citation>
    <scope>IDENTIFICATION</scope>
    <source>
        <strain evidence="3">IAEA</strain>
    </source>
</reference>
<keyword evidence="4" id="KW-1185">Reference proteome</keyword>
<evidence type="ECO:0000313" key="3">
    <source>
        <dbReference type="EnsemblMetazoa" id="GBRI012484-PA"/>
    </source>
</evidence>
<dbReference type="Proteomes" id="UP000091820">
    <property type="component" value="Unassembled WGS sequence"/>
</dbReference>
<organism evidence="3 4">
    <name type="scientific">Glossina brevipalpis</name>
    <dbReference type="NCBI Taxonomy" id="37001"/>
    <lineage>
        <taxon>Eukaryota</taxon>
        <taxon>Metazoa</taxon>
        <taxon>Ecdysozoa</taxon>
        <taxon>Arthropoda</taxon>
        <taxon>Hexapoda</taxon>
        <taxon>Insecta</taxon>
        <taxon>Pterygota</taxon>
        <taxon>Neoptera</taxon>
        <taxon>Endopterygota</taxon>
        <taxon>Diptera</taxon>
        <taxon>Brachycera</taxon>
        <taxon>Muscomorpha</taxon>
        <taxon>Hippoboscoidea</taxon>
        <taxon>Glossinidae</taxon>
        <taxon>Glossina</taxon>
    </lineage>
</organism>
<reference evidence="4" key="1">
    <citation type="submission" date="2014-03" db="EMBL/GenBank/DDBJ databases">
        <authorList>
            <person name="Aksoy S."/>
            <person name="Warren W."/>
            <person name="Wilson R.K."/>
        </authorList>
    </citation>
    <scope>NUCLEOTIDE SEQUENCE [LARGE SCALE GENOMIC DNA]</scope>
    <source>
        <strain evidence="4">IAEA</strain>
    </source>
</reference>
<feature type="transmembrane region" description="Helical" evidence="2">
    <location>
        <begin position="98"/>
        <end position="117"/>
    </location>
</feature>
<keyword evidence="2" id="KW-0472">Membrane</keyword>
<sequence length="192" mass="21786">MDSSSGENSRTEDSQMRRSNRQKPKRKQDQHEQASQRSRNASTLGDNPEILFKLLIEAFNKLWLQTKRMIHIVMNDLGGYQLIDRIAQWCVRHPQISLCFLAAGLVTFFPFLLLILFGLSTVVMTLTGFLVLEGSLLTFLSMIVLGLLGSLLLLLIFIAIVGTAVCFGFANIYDWYGGMESHRQALKNFLKR</sequence>
<dbReference type="EnsemblMetazoa" id="GBRI012484-RA">
    <property type="protein sequence ID" value="GBRI012484-PA"/>
    <property type="gene ID" value="GBRI012484"/>
</dbReference>
<keyword evidence="2" id="KW-0812">Transmembrane</keyword>
<name>A0A1A9WAS2_9MUSC</name>
<evidence type="ECO:0000256" key="2">
    <source>
        <dbReference type="SAM" id="Phobius"/>
    </source>
</evidence>
<proteinExistence type="predicted"/>
<accession>A0A1A9WAS2</accession>
<keyword evidence="2" id="KW-1133">Transmembrane helix</keyword>
<feature type="transmembrane region" description="Helical" evidence="2">
    <location>
        <begin position="123"/>
        <end position="145"/>
    </location>
</feature>
<dbReference type="AlphaFoldDB" id="A0A1A9WAS2"/>
<dbReference type="VEuPathDB" id="VectorBase:GBRI012484"/>
<protein>
    <submittedName>
        <fullName evidence="3">Uncharacterized protein</fullName>
    </submittedName>
</protein>
<evidence type="ECO:0000313" key="4">
    <source>
        <dbReference type="Proteomes" id="UP000091820"/>
    </source>
</evidence>
<feature type="region of interest" description="Disordered" evidence="1">
    <location>
        <begin position="1"/>
        <end position="43"/>
    </location>
</feature>
<feature type="transmembrane region" description="Helical" evidence="2">
    <location>
        <begin position="152"/>
        <end position="173"/>
    </location>
</feature>